<feature type="signal peptide" evidence="1">
    <location>
        <begin position="1"/>
        <end position="21"/>
    </location>
</feature>
<reference evidence="2 3" key="1">
    <citation type="journal article" date="2016" name="Nat. Commun.">
        <title>Thousands of microbial genomes shed light on interconnected biogeochemical processes in an aquifer system.</title>
        <authorList>
            <person name="Anantharaman K."/>
            <person name="Brown C.T."/>
            <person name="Hug L.A."/>
            <person name="Sharon I."/>
            <person name="Castelle C.J."/>
            <person name="Probst A.J."/>
            <person name="Thomas B.C."/>
            <person name="Singh A."/>
            <person name="Wilkins M.J."/>
            <person name="Karaoz U."/>
            <person name="Brodie E.L."/>
            <person name="Williams K.H."/>
            <person name="Hubbard S.S."/>
            <person name="Banfield J.F."/>
        </authorList>
    </citation>
    <scope>NUCLEOTIDE SEQUENCE [LARGE SCALE GENOMIC DNA]</scope>
</reference>
<evidence type="ECO:0000313" key="2">
    <source>
        <dbReference type="EMBL" id="OGF67046.1"/>
    </source>
</evidence>
<dbReference type="STRING" id="1817863.A2Y62_10890"/>
<dbReference type="AlphaFoldDB" id="A0A1F5VUG0"/>
<dbReference type="Pfam" id="PF13646">
    <property type="entry name" value="HEAT_2"/>
    <property type="match status" value="1"/>
</dbReference>
<dbReference type="PANTHER" id="PTHR12697">
    <property type="entry name" value="PBS LYASE HEAT-LIKE PROTEIN"/>
    <property type="match status" value="1"/>
</dbReference>
<dbReference type="SUPFAM" id="SSF48371">
    <property type="entry name" value="ARM repeat"/>
    <property type="match status" value="1"/>
</dbReference>
<evidence type="ECO:0008006" key="4">
    <source>
        <dbReference type="Google" id="ProtNLM"/>
    </source>
</evidence>
<sequence length="434" mass="49200">MKGKICFILIFSLLMAFSLFAQQKEPDPLITNLKNGNEKQKQIAAKELGKRQDESAVPVLREALGDENHKVRKAVIEALMQIPGKESIRALCLATEDEVPGNRELAIEGLVKKYLPEPTSRLKKIFGTIQDLFSLKEEENMVEPWVKVEPEIEKALIKRLNDQKSVSLLAISAIHSLRIKGAIPDLIKSLKGDEERIIEILKTLADFKAHSAGENIIPLLLSKRDKIVAYASYCLGKIKYEPAIQSLIQLYNYSADTKYQKYALAGLSLLAATDAVKFFQKNLRSDDSEFRILSAEAFARIADTKYTEEIARAFLNEKDEKVKLAIDFALFKLKRKEHMMNIIKAINVQYDIVESYIIESGEDGFMEIARYIPNLEDRVKIKIIKIMGHSYNPAAIKYLEPYLNDADINIATASFEAIKRLKKIEEMNLMKSGK</sequence>
<keyword evidence="1" id="KW-0732">Signal</keyword>
<proteinExistence type="predicted"/>
<name>A0A1F5VUG0_9BACT</name>
<evidence type="ECO:0000313" key="3">
    <source>
        <dbReference type="Proteomes" id="UP000178943"/>
    </source>
</evidence>
<dbReference type="GO" id="GO:0016491">
    <property type="term" value="F:oxidoreductase activity"/>
    <property type="evidence" value="ECO:0007669"/>
    <property type="project" value="TreeGrafter"/>
</dbReference>
<dbReference type="SMART" id="SM00567">
    <property type="entry name" value="EZ_HEAT"/>
    <property type="match status" value="4"/>
</dbReference>
<feature type="chain" id="PRO_5009522094" description="HEAT repeat domain-containing protein" evidence="1">
    <location>
        <begin position="22"/>
        <end position="434"/>
    </location>
</feature>
<protein>
    <recommendedName>
        <fullName evidence="4">HEAT repeat domain-containing protein</fullName>
    </recommendedName>
</protein>
<accession>A0A1F5VUG0</accession>
<dbReference type="PANTHER" id="PTHR12697:SF5">
    <property type="entry name" value="DEOXYHYPUSINE HYDROXYLASE"/>
    <property type="match status" value="1"/>
</dbReference>
<organism evidence="2 3">
    <name type="scientific">Candidatus Fischerbacteria bacterium RBG_13_37_8</name>
    <dbReference type="NCBI Taxonomy" id="1817863"/>
    <lineage>
        <taxon>Bacteria</taxon>
        <taxon>Candidatus Fischeribacteriota</taxon>
    </lineage>
</organism>
<comment type="caution">
    <text evidence="2">The sequence shown here is derived from an EMBL/GenBank/DDBJ whole genome shotgun (WGS) entry which is preliminary data.</text>
</comment>
<dbReference type="EMBL" id="MFGW01000073">
    <property type="protein sequence ID" value="OGF67046.1"/>
    <property type="molecule type" value="Genomic_DNA"/>
</dbReference>
<dbReference type="InterPro" id="IPR011989">
    <property type="entry name" value="ARM-like"/>
</dbReference>
<gene>
    <name evidence="2" type="ORF">A2Y62_10890</name>
</gene>
<dbReference type="Proteomes" id="UP000178943">
    <property type="component" value="Unassembled WGS sequence"/>
</dbReference>
<dbReference type="InterPro" id="IPR004155">
    <property type="entry name" value="PBS_lyase_HEAT"/>
</dbReference>
<dbReference type="InterPro" id="IPR016024">
    <property type="entry name" value="ARM-type_fold"/>
</dbReference>
<evidence type="ECO:0000256" key="1">
    <source>
        <dbReference type="SAM" id="SignalP"/>
    </source>
</evidence>
<dbReference type="Gene3D" id="1.25.10.10">
    <property type="entry name" value="Leucine-rich Repeat Variant"/>
    <property type="match status" value="2"/>
</dbReference>